<organism evidence="1 2">
    <name type="scientific">Paenibacillus enshidis</name>
    <dbReference type="NCBI Taxonomy" id="1458439"/>
    <lineage>
        <taxon>Bacteria</taxon>
        <taxon>Bacillati</taxon>
        <taxon>Bacillota</taxon>
        <taxon>Bacilli</taxon>
        <taxon>Bacillales</taxon>
        <taxon>Paenibacillaceae</taxon>
        <taxon>Paenibacillus</taxon>
    </lineage>
</organism>
<dbReference type="Proteomes" id="UP001580346">
    <property type="component" value="Unassembled WGS sequence"/>
</dbReference>
<dbReference type="RefSeq" id="WP_375357804.1">
    <property type="nucleotide sequence ID" value="NZ_JBHHMI010000033.1"/>
</dbReference>
<protein>
    <submittedName>
        <fullName evidence="1">HEXXH motif-containing putative peptide modification protein</fullName>
    </submittedName>
</protein>
<keyword evidence="2" id="KW-1185">Reference proteome</keyword>
<dbReference type="EMBL" id="JBHHMI010000033">
    <property type="protein sequence ID" value="MFB5269532.1"/>
    <property type="molecule type" value="Genomic_DNA"/>
</dbReference>
<proteinExistence type="predicted"/>
<dbReference type="NCBIfam" id="TIGR04267">
    <property type="entry name" value="mod_HExxH"/>
    <property type="match status" value="1"/>
</dbReference>
<evidence type="ECO:0000313" key="2">
    <source>
        <dbReference type="Proteomes" id="UP001580346"/>
    </source>
</evidence>
<name>A0ABV5AZY4_9BACL</name>
<dbReference type="InterPro" id="IPR026337">
    <property type="entry name" value="AKG_HExxH"/>
</dbReference>
<accession>A0ABV5AZY4</accession>
<gene>
    <name evidence="1" type="ORF">ACE41H_22495</name>
</gene>
<evidence type="ECO:0000313" key="1">
    <source>
        <dbReference type="EMBL" id="MFB5269532.1"/>
    </source>
</evidence>
<comment type="caution">
    <text evidence="1">The sequence shown here is derived from an EMBL/GenBank/DDBJ whole genome shotgun (WGS) entry which is preliminary data.</text>
</comment>
<reference evidence="1 2" key="1">
    <citation type="submission" date="2024-09" db="EMBL/GenBank/DDBJ databases">
        <title>Paenibacillus zeirhizospherea sp. nov., isolated from surface of the maize (Zea mays) roots in a horticulture field, Hungary.</title>
        <authorList>
            <person name="Marton D."/>
            <person name="Farkas M."/>
            <person name="Bedics A."/>
            <person name="Toth E."/>
            <person name="Tancsics A."/>
            <person name="Boka K."/>
            <person name="Maroti G."/>
            <person name="Kriszt B."/>
            <person name="Cserhati M."/>
        </authorList>
    </citation>
    <scope>NUCLEOTIDE SEQUENCE [LARGE SCALE GENOMIC DNA]</scope>
    <source>
        <strain evidence="1 2">KCTC 33519</strain>
    </source>
</reference>
<sequence>MKTYIATLNPVSIDNDEFTSDHFENRINSMKRIETMLEGKVTSETFSRFKKHLNLLTSLPQTMQKNIFTHTTFYYWCYHLFELYRQNDPKSLEAWMMQLHRFGIVEALKEGLLTESITVPVQNRRIIFPNVPFDIELNEDIKNNKFAVLTVENSSLSIRVGDLTSKVPITALIGGSVAHEMIKSHVVLQRTNIQVYGGEPFLDEYLNKWNRNFSQDSELVQIETISEAKKTHIENCLGLLERTWPEFVTEFRGNVQMIVPFVGGERHAFTTTVWPGAIFISDTFGKPIFTVERLVHEASHLRLNAIMSKDPLHLHGPDFTVPSPFRAGPRPVIGLYHGIFVFTRVAQAMIRIYEETGEELYAQRIPFLVNQVNEAVTTIETHNLKLTTLGRDLLEKIIIENKKIENICNKWNVNPLSKDELVKLGFDNND</sequence>